<sequence>MLHDQLRCCLVLVYPTVAPRADLCPSSRKVSRMYICGVELRPCAQGIDRPHSSVALAEAPPQQTRRRASRITDKWVGHIEQSTAMGPRQWAWVTHQSASRPPRLVNRLGNSDTCTTLSSRRSNMGEAKGNITAPPCRDGCRGSLSLSKACRALCERQAPARAPKIFDTNPQGCSVRIDPCHSPACCPELPSCGLSPAWRARRPRMPPAYPAADSAVGAAGARRGGTASPRGSEWAVASDALLARRPASPAARGAVGTASRRAPRHATPRHGAAGHRVRFRCNPLPCAESCTVLFATSRTSNFRVRGGLLSTSLPWRGPAPPGKESFPEARAGRGEPGVRPVDLQLGPQEKRRRGSTPASSPRGAGRGTQDTGWTSTSWCEDGEEL</sequence>
<proteinExistence type="predicted"/>
<reference evidence="2" key="1">
    <citation type="submission" date="2023-10" db="EMBL/GenBank/DDBJ databases">
        <authorList>
            <person name="Chen Y."/>
            <person name="Shah S."/>
            <person name="Dougan E. K."/>
            <person name="Thang M."/>
            <person name="Chan C."/>
        </authorList>
    </citation>
    <scope>NUCLEOTIDE SEQUENCE [LARGE SCALE GENOMIC DNA]</scope>
</reference>
<evidence type="ECO:0000313" key="3">
    <source>
        <dbReference type="Proteomes" id="UP001189429"/>
    </source>
</evidence>
<dbReference type="EMBL" id="CAUYUJ010021845">
    <property type="protein sequence ID" value="CAK0907369.1"/>
    <property type="molecule type" value="Genomic_DNA"/>
</dbReference>
<feature type="region of interest" description="Disordered" evidence="1">
    <location>
        <begin position="102"/>
        <end position="130"/>
    </location>
</feature>
<keyword evidence="3" id="KW-1185">Reference proteome</keyword>
<accession>A0ABN9Y4B1</accession>
<gene>
    <name evidence="2" type="ORF">PCOR1329_LOCUS82402</name>
</gene>
<dbReference type="Proteomes" id="UP001189429">
    <property type="component" value="Unassembled WGS sequence"/>
</dbReference>
<name>A0ABN9Y4B1_9DINO</name>
<feature type="compositionally biased region" description="Polar residues" evidence="1">
    <location>
        <begin position="108"/>
        <end position="122"/>
    </location>
</feature>
<feature type="region of interest" description="Disordered" evidence="1">
    <location>
        <begin position="309"/>
        <end position="385"/>
    </location>
</feature>
<feature type="compositionally biased region" description="Polar residues" evidence="1">
    <location>
        <begin position="368"/>
        <end position="378"/>
    </location>
</feature>
<organism evidence="2 3">
    <name type="scientific">Prorocentrum cordatum</name>
    <dbReference type="NCBI Taxonomy" id="2364126"/>
    <lineage>
        <taxon>Eukaryota</taxon>
        <taxon>Sar</taxon>
        <taxon>Alveolata</taxon>
        <taxon>Dinophyceae</taxon>
        <taxon>Prorocentrales</taxon>
        <taxon>Prorocentraceae</taxon>
        <taxon>Prorocentrum</taxon>
    </lineage>
</organism>
<feature type="region of interest" description="Disordered" evidence="1">
    <location>
        <begin position="247"/>
        <end position="272"/>
    </location>
</feature>
<feature type="non-terminal residue" evidence="2">
    <location>
        <position position="385"/>
    </location>
</feature>
<evidence type="ECO:0000256" key="1">
    <source>
        <dbReference type="SAM" id="MobiDB-lite"/>
    </source>
</evidence>
<feature type="compositionally biased region" description="Basic residues" evidence="1">
    <location>
        <begin position="261"/>
        <end position="272"/>
    </location>
</feature>
<protein>
    <submittedName>
        <fullName evidence="2">Uncharacterized protein</fullName>
    </submittedName>
</protein>
<comment type="caution">
    <text evidence="2">The sequence shown here is derived from an EMBL/GenBank/DDBJ whole genome shotgun (WGS) entry which is preliminary data.</text>
</comment>
<evidence type="ECO:0000313" key="2">
    <source>
        <dbReference type="EMBL" id="CAK0907369.1"/>
    </source>
</evidence>